<protein>
    <submittedName>
        <fullName evidence="4">Glycoside hydrolase family 16 protein</fullName>
    </submittedName>
</protein>
<evidence type="ECO:0000256" key="2">
    <source>
        <dbReference type="SAM" id="SignalP"/>
    </source>
</evidence>
<dbReference type="Gene3D" id="2.60.120.200">
    <property type="match status" value="1"/>
</dbReference>
<sequence length="305" mass="34737">MNKYSTIKPIILTLSTVGLAFSSHTFASKAAILFDDFSYQQFSDAKQHGWLQRTETGHPGVKGATWWEEGVSFHPDLLNPSNQVMRLTSKTDGTSVNTRQTQICHQRKYFEGTYAARVKFNDTPQYGIDGDGVVQTFYTISPLAKPLDKNYSEMDFEYLPNGGWGEENMALFATSWETFQLTPWQPVNAYDARRGSLQGWHVLVLQVADNKLKYYVDGELFAEHGADVYPEVPMSINFNLWFIGEQIIQQPSMRQYYQDVDWVYHSQNQVLDTQAVLKEVSALRANNTAFVDTVPAGKYEPYCSL</sequence>
<dbReference type="PROSITE" id="PS51762">
    <property type="entry name" value="GH16_2"/>
    <property type="match status" value="1"/>
</dbReference>
<evidence type="ECO:0000313" key="5">
    <source>
        <dbReference type="Proteomes" id="UP001595453"/>
    </source>
</evidence>
<keyword evidence="4" id="KW-0378">Hydrolase</keyword>
<organism evidence="4 5">
    <name type="scientific">Pseudoalteromonas fenneropenaei</name>
    <dbReference type="NCBI Taxonomy" id="1737459"/>
    <lineage>
        <taxon>Bacteria</taxon>
        <taxon>Pseudomonadati</taxon>
        <taxon>Pseudomonadota</taxon>
        <taxon>Gammaproteobacteria</taxon>
        <taxon>Alteromonadales</taxon>
        <taxon>Pseudoalteromonadaceae</taxon>
        <taxon>Pseudoalteromonas</taxon>
    </lineage>
</organism>
<evidence type="ECO:0000313" key="4">
    <source>
        <dbReference type="EMBL" id="MFC3032260.1"/>
    </source>
</evidence>
<dbReference type="EMBL" id="JBHRSD010000011">
    <property type="protein sequence ID" value="MFC3032260.1"/>
    <property type="molecule type" value="Genomic_DNA"/>
</dbReference>
<reference evidence="5" key="1">
    <citation type="journal article" date="2019" name="Int. J. Syst. Evol. Microbiol.">
        <title>The Global Catalogue of Microorganisms (GCM) 10K type strain sequencing project: providing services to taxonomists for standard genome sequencing and annotation.</title>
        <authorList>
            <consortium name="The Broad Institute Genomics Platform"/>
            <consortium name="The Broad Institute Genome Sequencing Center for Infectious Disease"/>
            <person name="Wu L."/>
            <person name="Ma J."/>
        </authorList>
    </citation>
    <scope>NUCLEOTIDE SEQUENCE [LARGE SCALE GENOMIC DNA]</scope>
    <source>
        <strain evidence="5">KCTC 42730</strain>
    </source>
</reference>
<keyword evidence="2" id="KW-0732">Signal</keyword>
<comment type="caution">
    <text evidence="4">The sequence shown here is derived from an EMBL/GenBank/DDBJ whole genome shotgun (WGS) entry which is preliminary data.</text>
</comment>
<name>A0ABV7CI19_9GAMM</name>
<comment type="similarity">
    <text evidence="1">Belongs to the glycosyl hydrolase 16 family.</text>
</comment>
<feature type="domain" description="GH16" evidence="3">
    <location>
        <begin position="15"/>
        <end position="271"/>
    </location>
</feature>
<feature type="signal peptide" evidence="2">
    <location>
        <begin position="1"/>
        <end position="30"/>
    </location>
</feature>
<dbReference type="SUPFAM" id="SSF49899">
    <property type="entry name" value="Concanavalin A-like lectins/glucanases"/>
    <property type="match status" value="1"/>
</dbReference>
<dbReference type="Pfam" id="PF00722">
    <property type="entry name" value="Glyco_hydro_16"/>
    <property type="match status" value="1"/>
</dbReference>
<gene>
    <name evidence="4" type="ORF">ACFOEE_07005</name>
</gene>
<evidence type="ECO:0000259" key="3">
    <source>
        <dbReference type="PROSITE" id="PS51762"/>
    </source>
</evidence>
<dbReference type="CDD" id="cd00413">
    <property type="entry name" value="Glyco_hydrolase_16"/>
    <property type="match status" value="1"/>
</dbReference>
<dbReference type="GO" id="GO:0016787">
    <property type="term" value="F:hydrolase activity"/>
    <property type="evidence" value="ECO:0007669"/>
    <property type="project" value="UniProtKB-KW"/>
</dbReference>
<accession>A0ABV7CI19</accession>
<dbReference type="RefSeq" id="WP_377122500.1">
    <property type="nucleotide sequence ID" value="NZ_JBHRSD010000011.1"/>
</dbReference>
<keyword evidence="5" id="KW-1185">Reference proteome</keyword>
<proteinExistence type="inferred from homology"/>
<dbReference type="InterPro" id="IPR013320">
    <property type="entry name" value="ConA-like_dom_sf"/>
</dbReference>
<dbReference type="Proteomes" id="UP001595453">
    <property type="component" value="Unassembled WGS sequence"/>
</dbReference>
<evidence type="ECO:0000256" key="1">
    <source>
        <dbReference type="ARBA" id="ARBA00006865"/>
    </source>
</evidence>
<feature type="chain" id="PRO_5047263408" evidence="2">
    <location>
        <begin position="31"/>
        <end position="305"/>
    </location>
</feature>
<dbReference type="InterPro" id="IPR000757">
    <property type="entry name" value="Beta-glucanase-like"/>
</dbReference>